<dbReference type="SUPFAM" id="SSF109604">
    <property type="entry name" value="HD-domain/PDEase-like"/>
    <property type="match status" value="1"/>
</dbReference>
<dbReference type="AlphaFoldDB" id="A0A1A6Y4B2"/>
<protein>
    <recommendedName>
        <fullName evidence="3">HD domain-containing protein</fullName>
    </recommendedName>
</protein>
<accession>A0A1A6Y4B2</accession>
<name>A0A1A6Y4B2_STEMA</name>
<dbReference type="RefSeq" id="WP_065197693.1">
    <property type="nucleotide sequence ID" value="NZ_LYVJ01000001.1"/>
</dbReference>
<organism evidence="1 2">
    <name type="scientific">Stenotrophomonas maltophilia</name>
    <name type="common">Pseudomonas maltophilia</name>
    <name type="synonym">Xanthomonas maltophilia</name>
    <dbReference type="NCBI Taxonomy" id="40324"/>
    <lineage>
        <taxon>Bacteria</taxon>
        <taxon>Pseudomonadati</taxon>
        <taxon>Pseudomonadota</taxon>
        <taxon>Gammaproteobacteria</taxon>
        <taxon>Lysobacterales</taxon>
        <taxon>Lysobacteraceae</taxon>
        <taxon>Stenotrophomonas</taxon>
        <taxon>Stenotrophomonas maltophilia group</taxon>
    </lineage>
</organism>
<evidence type="ECO:0000313" key="1">
    <source>
        <dbReference type="EMBL" id="OBU70702.1"/>
    </source>
</evidence>
<dbReference type="Proteomes" id="UP000092256">
    <property type="component" value="Unassembled WGS sequence"/>
</dbReference>
<gene>
    <name evidence="1" type="ORF">A9K58_01795</name>
</gene>
<dbReference type="Gene3D" id="1.10.3210.10">
    <property type="entry name" value="Hypothetical protein af1432"/>
    <property type="match status" value="1"/>
</dbReference>
<dbReference type="EMBL" id="LYVJ01000001">
    <property type="protein sequence ID" value="OBU70702.1"/>
    <property type="molecule type" value="Genomic_DNA"/>
</dbReference>
<sequence>MDWVAQARTLASEAHAGQQDKAGHPYIEHVARVAAAIDDDDLAKAAAWLHDVVEDCPQYAPRLAPFPAPIREIVALLDRHGAPDAHHYYERIRQHPRALKVKLADIADNAHPRRLLQLAPAMAERLRGKYAGALAALGARGASTVASDPGPAQLLRLMDASRTLGLLVEDEMAASAAASDPRPRLAALLKVRDVVLAELEAQMTPEAFAIWSDMYVRA</sequence>
<evidence type="ECO:0008006" key="3">
    <source>
        <dbReference type="Google" id="ProtNLM"/>
    </source>
</evidence>
<comment type="caution">
    <text evidence="1">The sequence shown here is derived from an EMBL/GenBank/DDBJ whole genome shotgun (WGS) entry which is preliminary data.</text>
</comment>
<dbReference type="OrthoDB" id="9802385at2"/>
<evidence type="ECO:0000313" key="2">
    <source>
        <dbReference type="Proteomes" id="UP000092256"/>
    </source>
</evidence>
<reference evidence="1 2" key="1">
    <citation type="submission" date="2016-05" db="EMBL/GenBank/DDBJ databases">
        <title>Draft Genome Sequences of Stenotrophomonas maltophilia Strains Sm32COP, Sm41DVV, Sm46PAILV, SmF3, SmF22, SmSOFb1 and SmCVFa1, Isolated from Different Manures, in France.</title>
        <authorList>
            <person name="Nazaret S."/>
            <person name="Bodilis J."/>
        </authorList>
    </citation>
    <scope>NUCLEOTIDE SEQUENCE [LARGE SCALE GENOMIC DNA]</scope>
    <source>
        <strain evidence="1 2">Sm46PAILV</strain>
    </source>
</reference>
<proteinExistence type="predicted"/>